<evidence type="ECO:0000256" key="3">
    <source>
        <dbReference type="ARBA" id="ARBA00012461"/>
    </source>
</evidence>
<dbReference type="EMBL" id="QBKI01000002">
    <property type="protein sequence ID" value="PTX21365.1"/>
    <property type="molecule type" value="Genomic_DNA"/>
</dbReference>
<keyword evidence="6" id="KW-0479">Metal-binding</keyword>
<evidence type="ECO:0000256" key="6">
    <source>
        <dbReference type="ARBA" id="ARBA00022723"/>
    </source>
</evidence>
<evidence type="ECO:0000256" key="4">
    <source>
        <dbReference type="ARBA" id="ARBA00022679"/>
    </source>
</evidence>
<evidence type="ECO:0000313" key="11">
    <source>
        <dbReference type="Proteomes" id="UP000244225"/>
    </source>
</evidence>
<comment type="catalytic activity">
    <reaction evidence="8">
        <text>dTTP + alpha-D-glucose 1-phosphate + H(+) = dTDP-alpha-D-glucose + diphosphate</text>
        <dbReference type="Rhea" id="RHEA:15225"/>
        <dbReference type="ChEBI" id="CHEBI:15378"/>
        <dbReference type="ChEBI" id="CHEBI:33019"/>
        <dbReference type="ChEBI" id="CHEBI:37568"/>
        <dbReference type="ChEBI" id="CHEBI:57477"/>
        <dbReference type="ChEBI" id="CHEBI:58601"/>
        <dbReference type="EC" id="2.7.7.24"/>
    </reaction>
</comment>
<evidence type="ECO:0000256" key="7">
    <source>
        <dbReference type="ARBA" id="ARBA00022842"/>
    </source>
</evidence>
<dbReference type="InterPro" id="IPR029044">
    <property type="entry name" value="Nucleotide-diphossugar_trans"/>
</dbReference>
<gene>
    <name evidence="10" type="ORF">C8N40_102341</name>
</gene>
<proteinExistence type="inferred from homology"/>
<keyword evidence="4 10" id="KW-0808">Transferase</keyword>
<dbReference type="EC" id="2.7.7.24" evidence="3"/>
<evidence type="ECO:0000256" key="1">
    <source>
        <dbReference type="ARBA" id="ARBA00001946"/>
    </source>
</evidence>
<evidence type="ECO:0000256" key="5">
    <source>
        <dbReference type="ARBA" id="ARBA00022695"/>
    </source>
</evidence>
<evidence type="ECO:0000256" key="2">
    <source>
        <dbReference type="ARBA" id="ARBA00010480"/>
    </source>
</evidence>
<dbReference type="GO" id="GO:0008879">
    <property type="term" value="F:glucose-1-phosphate thymidylyltransferase activity"/>
    <property type="evidence" value="ECO:0007669"/>
    <property type="project" value="UniProtKB-EC"/>
</dbReference>
<organism evidence="10 11">
    <name type="scientific">Pontibacter mucosus</name>
    <dbReference type="NCBI Taxonomy" id="1649266"/>
    <lineage>
        <taxon>Bacteria</taxon>
        <taxon>Pseudomonadati</taxon>
        <taxon>Bacteroidota</taxon>
        <taxon>Cytophagia</taxon>
        <taxon>Cytophagales</taxon>
        <taxon>Hymenobacteraceae</taxon>
        <taxon>Pontibacter</taxon>
    </lineage>
</organism>
<dbReference type="InterPro" id="IPR005835">
    <property type="entry name" value="NTP_transferase_dom"/>
</dbReference>
<protein>
    <recommendedName>
        <fullName evidence="3">glucose-1-phosphate thymidylyltransferase</fullName>
        <ecNumber evidence="3">2.7.7.24</ecNumber>
    </recommendedName>
</protein>
<dbReference type="AlphaFoldDB" id="A0A2T5YPX7"/>
<evidence type="ECO:0000259" key="9">
    <source>
        <dbReference type="Pfam" id="PF00483"/>
    </source>
</evidence>
<evidence type="ECO:0000256" key="8">
    <source>
        <dbReference type="ARBA" id="ARBA00049336"/>
    </source>
</evidence>
<keyword evidence="11" id="KW-1185">Reference proteome</keyword>
<evidence type="ECO:0000313" key="10">
    <source>
        <dbReference type="EMBL" id="PTX21365.1"/>
    </source>
</evidence>
<accession>A0A2T5YPX7</accession>
<dbReference type="GO" id="GO:0046872">
    <property type="term" value="F:metal ion binding"/>
    <property type="evidence" value="ECO:0007669"/>
    <property type="project" value="UniProtKB-KW"/>
</dbReference>
<keyword evidence="5" id="KW-0548">Nucleotidyltransferase</keyword>
<feature type="domain" description="Nucleotidyl transferase" evidence="9">
    <location>
        <begin position="10"/>
        <end position="257"/>
    </location>
</feature>
<sequence length="260" mass="28878">MINMATDVVGIVPAAGVGSRLSPLPCSKELFPVGFEAHPEHGTPHPKAVSQYLLEHMQRSGARQVFVILRKGKWDIPNYYGDGSQLGLQLAYLIMQKPYGSPFSVDQAYSFVRQQRVVFGFPDILIEPENAFERLLQRQEQTGADVVLGCFKVPYPHKWDMVELQETGAVQAILPKPANSNLTLGWAIACWGPRFTEFMHTYLQKVEEHLIARGGELSMGEVVQAAINARLLVQSEVFDNGTCLDVGTPEDLQAAIRRLS</sequence>
<dbReference type="PANTHER" id="PTHR43532:SF1">
    <property type="entry name" value="GLUCOSE-1-PHOSPHATE THYMIDYLYLTRANSFERASE 1"/>
    <property type="match status" value="1"/>
</dbReference>
<comment type="similarity">
    <text evidence="2">Belongs to the glucose-1-phosphate thymidylyltransferase family.</text>
</comment>
<dbReference type="PANTHER" id="PTHR43532">
    <property type="entry name" value="GLUCOSE-1-PHOSPHATE THYMIDYLYLTRANSFERASE"/>
    <property type="match status" value="1"/>
</dbReference>
<comment type="cofactor">
    <cofactor evidence="1">
        <name>Mg(2+)</name>
        <dbReference type="ChEBI" id="CHEBI:18420"/>
    </cofactor>
</comment>
<dbReference type="Gene3D" id="3.90.550.10">
    <property type="entry name" value="Spore Coat Polysaccharide Biosynthesis Protein SpsA, Chain A"/>
    <property type="match status" value="1"/>
</dbReference>
<name>A0A2T5YPX7_9BACT</name>
<dbReference type="SUPFAM" id="SSF53448">
    <property type="entry name" value="Nucleotide-diphospho-sugar transferases"/>
    <property type="match status" value="1"/>
</dbReference>
<comment type="caution">
    <text evidence="10">The sequence shown here is derived from an EMBL/GenBank/DDBJ whole genome shotgun (WGS) entry which is preliminary data.</text>
</comment>
<dbReference type="Pfam" id="PF00483">
    <property type="entry name" value="NTP_transferase"/>
    <property type="match status" value="1"/>
</dbReference>
<dbReference type="InterPro" id="IPR005907">
    <property type="entry name" value="G1P_thy_trans_s"/>
</dbReference>
<dbReference type="Proteomes" id="UP000244225">
    <property type="component" value="Unassembled WGS sequence"/>
</dbReference>
<keyword evidence="7" id="KW-0460">Magnesium</keyword>
<reference evidence="10 11" key="1">
    <citation type="submission" date="2018-04" db="EMBL/GenBank/DDBJ databases">
        <title>Genomic Encyclopedia of Archaeal and Bacterial Type Strains, Phase II (KMG-II): from individual species to whole genera.</title>
        <authorList>
            <person name="Goeker M."/>
        </authorList>
    </citation>
    <scope>NUCLEOTIDE SEQUENCE [LARGE SCALE GENOMIC DNA]</scope>
    <source>
        <strain evidence="10 11">DSM 100162</strain>
    </source>
</reference>